<keyword evidence="1" id="KW-0787">Thick filament</keyword>
<dbReference type="PANTHER" id="PTHR13817">
    <property type="entry name" value="TITIN"/>
    <property type="match status" value="1"/>
</dbReference>
<accession>A0A4U1F4X9</accession>
<dbReference type="GO" id="GO:0045214">
    <property type="term" value="P:sarcomere organization"/>
    <property type="evidence" value="ECO:0007669"/>
    <property type="project" value="TreeGrafter"/>
</dbReference>
<evidence type="ECO:0000259" key="12">
    <source>
        <dbReference type="PROSITE" id="PS50853"/>
    </source>
</evidence>
<dbReference type="FunFam" id="2.60.40.10:FF:000031">
    <property type="entry name" value="Myosin-binding protein C, slow type"/>
    <property type="match status" value="1"/>
</dbReference>
<evidence type="ECO:0000256" key="4">
    <source>
        <dbReference type="ARBA" id="ARBA00023179"/>
    </source>
</evidence>
<dbReference type="FunFam" id="2.60.40.10:FF:000062">
    <property type="entry name" value="Myosin-binding protein C, slow type"/>
    <property type="match status" value="1"/>
</dbReference>
<feature type="domain" description="Ig-like" evidence="11">
    <location>
        <begin position="313"/>
        <end position="401"/>
    </location>
</feature>
<dbReference type="PROSITE" id="PS50835">
    <property type="entry name" value="IG_LIKE"/>
    <property type="match status" value="2"/>
</dbReference>
<dbReference type="SMART" id="SM00409">
    <property type="entry name" value="IG"/>
    <property type="match status" value="2"/>
</dbReference>
<proteinExistence type="inferred from homology"/>
<evidence type="ECO:0000256" key="2">
    <source>
        <dbReference type="ARBA" id="ARBA00022737"/>
    </source>
</evidence>
<evidence type="ECO:0000256" key="1">
    <source>
        <dbReference type="ARBA" id="ARBA00022433"/>
    </source>
</evidence>
<evidence type="ECO:0000313" key="14">
    <source>
        <dbReference type="Proteomes" id="UP000308365"/>
    </source>
</evidence>
<evidence type="ECO:0000256" key="10">
    <source>
        <dbReference type="SAM" id="MobiDB-lite"/>
    </source>
</evidence>
<feature type="non-terminal residue" evidence="13">
    <location>
        <position position="1"/>
    </location>
</feature>
<dbReference type="Gene3D" id="2.60.40.10">
    <property type="entry name" value="Immunoglobulins"/>
    <property type="match status" value="4"/>
</dbReference>
<dbReference type="PANTHER" id="PTHR13817:SF49">
    <property type="entry name" value="MYOSIN-BINDING PROTEIN H"/>
    <property type="match status" value="1"/>
</dbReference>
<evidence type="ECO:0000259" key="11">
    <source>
        <dbReference type="PROSITE" id="PS50835"/>
    </source>
</evidence>
<protein>
    <recommendedName>
        <fullName evidence="8">Myosin-binding protein H</fullName>
    </recommendedName>
    <alternativeName>
        <fullName evidence="9">H-protein</fullName>
    </alternativeName>
</protein>
<dbReference type="PRINTS" id="PR00014">
    <property type="entry name" value="FNTYPEIII"/>
</dbReference>
<feature type="domain" description="Fibronectin type-III" evidence="12">
    <location>
        <begin position="410"/>
        <end position="505"/>
    </location>
</feature>
<dbReference type="SUPFAM" id="SSF48726">
    <property type="entry name" value="Immunoglobulin"/>
    <property type="match status" value="2"/>
</dbReference>
<dbReference type="InterPro" id="IPR007110">
    <property type="entry name" value="Ig-like_dom"/>
</dbReference>
<keyword evidence="5" id="KW-0393">Immunoglobulin domain</keyword>
<feature type="domain" description="Fibronectin type-III" evidence="12">
    <location>
        <begin position="96"/>
        <end position="191"/>
    </location>
</feature>
<comment type="caution">
    <text evidence="13">The sequence shown here is derived from an EMBL/GenBank/DDBJ whole genome shotgun (WGS) entry which is preliminary data.</text>
</comment>
<dbReference type="EMBL" id="RWIC01000404">
    <property type="protein sequence ID" value="TKC44358.1"/>
    <property type="molecule type" value="Genomic_DNA"/>
</dbReference>
<evidence type="ECO:0000256" key="6">
    <source>
        <dbReference type="ARBA" id="ARBA00038352"/>
    </source>
</evidence>
<evidence type="ECO:0000256" key="3">
    <source>
        <dbReference type="ARBA" id="ARBA00022889"/>
    </source>
</evidence>
<keyword evidence="4" id="KW-0514">Muscle protein</keyword>
<comment type="similarity">
    <text evidence="6">Belongs to the immunoglobulin superfamily. MyBP family.</text>
</comment>
<dbReference type="GO" id="GO:0007155">
    <property type="term" value="P:cell adhesion"/>
    <property type="evidence" value="ECO:0007669"/>
    <property type="project" value="UniProtKB-KW"/>
</dbReference>
<keyword evidence="3" id="KW-0130">Cell adhesion</keyword>
<dbReference type="InterPro" id="IPR050964">
    <property type="entry name" value="Striated_Muscle_Regulatory"/>
</dbReference>
<dbReference type="SMART" id="SM00408">
    <property type="entry name" value="IGc2"/>
    <property type="match status" value="2"/>
</dbReference>
<dbReference type="InterPro" id="IPR003961">
    <property type="entry name" value="FN3_dom"/>
</dbReference>
<sequence length="613" mass="65827">APWKHRPSSATTCALQPDPPAILAMRGKATREALACGPEETASESANVPTTEPSGEVAAPKSTGEEQAPKPQEPAPQAPAPAASKPAPPSEDVPSAPLLLAVEDVSDSSVTVSWEPPERLGKLGLQGYVLELRREGALEWVPVNSRPMMVTQQTVRNLALGDKFFIRVAAVSSAGAGPPAVLDQPVHIQRIIAREPAGAHLESRNTRAAGQIPAWQGQGTKGVPRMPTSSHRGGPALLEPPGSQVPKGLRGVGSLDLGSELCPVHKEAASEHTQTSCPASSLLQLSPAPATEASNQQPPAVLSLASRFNAEAPKIRVPRHLRQTYVRQVGEMINLQIPFQGNPKPQASWTHNGHALDSQRVSVRTGDQDSILFIRSAQRSDSGCYELTVQLEGLEAKAAIDILVIDKPGSPSSIRLLDVWGCNAALEWTPPQDTGNTEILGYTVQKADKKTGQWFTVLERYHPTTCTISDLIVGNSYSFRVFSENRCGLSASAAVTKELAHIQKTDIVAKPKSFVERDFSEAPSFTQPLADHTSTPGYSTQLFCSVRASPKPRIIWMKNKMDIQGDPKYRALSEQGVCTLEIRKPSPFDSGVYTCKAINVLGEASVDCRLEVK</sequence>
<evidence type="ECO:0000256" key="9">
    <source>
        <dbReference type="ARBA" id="ARBA00078133"/>
    </source>
</evidence>
<feature type="region of interest" description="Disordered" evidence="10">
    <location>
        <begin position="27"/>
        <end position="94"/>
    </location>
</feature>
<evidence type="ECO:0000313" key="13">
    <source>
        <dbReference type="EMBL" id="TKC44358.1"/>
    </source>
</evidence>
<dbReference type="InterPro" id="IPR036116">
    <property type="entry name" value="FN3_sf"/>
</dbReference>
<keyword evidence="2" id="KW-0677">Repeat</keyword>
<dbReference type="Pfam" id="PF07679">
    <property type="entry name" value="I-set"/>
    <property type="match status" value="2"/>
</dbReference>
<dbReference type="Pfam" id="PF00041">
    <property type="entry name" value="fn3"/>
    <property type="match status" value="2"/>
</dbReference>
<comment type="function">
    <text evidence="7">Binds to myosin; probably involved in interaction with thick myofilaments in the A-band.</text>
</comment>
<feature type="domain" description="Ig-like" evidence="11">
    <location>
        <begin position="523"/>
        <end position="607"/>
    </location>
</feature>
<reference evidence="14" key="1">
    <citation type="journal article" date="2019" name="IScience">
        <title>Narwhal Genome Reveals Long-Term Low Genetic Diversity despite Current Large Abundance Size.</title>
        <authorList>
            <person name="Westbury M.V."/>
            <person name="Petersen B."/>
            <person name="Garde E."/>
            <person name="Heide-Jorgensen M.P."/>
            <person name="Lorenzen E.D."/>
        </authorList>
    </citation>
    <scope>NUCLEOTIDE SEQUENCE [LARGE SCALE GENOMIC DNA]</scope>
</reference>
<dbReference type="InterPro" id="IPR003598">
    <property type="entry name" value="Ig_sub2"/>
</dbReference>
<dbReference type="PROSITE" id="PS50853">
    <property type="entry name" value="FN3"/>
    <property type="match status" value="2"/>
</dbReference>
<dbReference type="GO" id="GO:0032982">
    <property type="term" value="C:myosin filament"/>
    <property type="evidence" value="ECO:0007669"/>
    <property type="project" value="UniProtKB-KW"/>
</dbReference>
<dbReference type="SMART" id="SM00060">
    <property type="entry name" value="FN3"/>
    <property type="match status" value="2"/>
</dbReference>
<dbReference type="InterPro" id="IPR003599">
    <property type="entry name" value="Ig_sub"/>
</dbReference>
<dbReference type="InterPro" id="IPR013783">
    <property type="entry name" value="Ig-like_fold"/>
</dbReference>
<dbReference type="InterPro" id="IPR013098">
    <property type="entry name" value="Ig_I-set"/>
</dbReference>
<dbReference type="FunFam" id="2.60.40.10:FF:000225">
    <property type="entry name" value="Myosin-binding protein C, cardiac-type"/>
    <property type="match status" value="1"/>
</dbReference>
<evidence type="ECO:0000256" key="8">
    <source>
        <dbReference type="ARBA" id="ARBA00071968"/>
    </source>
</evidence>
<feature type="compositionally biased region" description="Polar residues" evidence="10">
    <location>
        <begin position="43"/>
        <end position="53"/>
    </location>
</feature>
<evidence type="ECO:0000256" key="7">
    <source>
        <dbReference type="ARBA" id="ARBA00060255"/>
    </source>
</evidence>
<dbReference type="Proteomes" id="UP000308365">
    <property type="component" value="Unassembled WGS sequence"/>
</dbReference>
<dbReference type="InterPro" id="IPR036179">
    <property type="entry name" value="Ig-like_dom_sf"/>
</dbReference>
<dbReference type="GO" id="GO:0031430">
    <property type="term" value="C:M band"/>
    <property type="evidence" value="ECO:0007669"/>
    <property type="project" value="TreeGrafter"/>
</dbReference>
<gene>
    <name evidence="13" type="ORF">EI555_005141</name>
</gene>
<dbReference type="SUPFAM" id="SSF49265">
    <property type="entry name" value="Fibronectin type III"/>
    <property type="match status" value="1"/>
</dbReference>
<name>A0A4U1F4X9_MONMO</name>
<evidence type="ECO:0000256" key="5">
    <source>
        <dbReference type="ARBA" id="ARBA00023319"/>
    </source>
</evidence>
<dbReference type="FunFam" id="2.60.40.10:FF:000557">
    <property type="entry name" value="Myosin binding protein Ha"/>
    <property type="match status" value="1"/>
</dbReference>
<dbReference type="AlphaFoldDB" id="A0A4U1F4X9"/>
<dbReference type="CDD" id="cd00063">
    <property type="entry name" value="FN3"/>
    <property type="match status" value="2"/>
</dbReference>
<organism evidence="13 14">
    <name type="scientific">Monodon monoceros</name>
    <name type="common">Narwhal</name>
    <name type="synonym">Ceratodon monodon</name>
    <dbReference type="NCBI Taxonomy" id="40151"/>
    <lineage>
        <taxon>Eukaryota</taxon>
        <taxon>Metazoa</taxon>
        <taxon>Chordata</taxon>
        <taxon>Craniata</taxon>
        <taxon>Vertebrata</taxon>
        <taxon>Euteleostomi</taxon>
        <taxon>Mammalia</taxon>
        <taxon>Eutheria</taxon>
        <taxon>Laurasiatheria</taxon>
        <taxon>Artiodactyla</taxon>
        <taxon>Whippomorpha</taxon>
        <taxon>Cetacea</taxon>
        <taxon>Odontoceti</taxon>
        <taxon>Monodontidae</taxon>
        <taxon>Monodon</taxon>
    </lineage>
</organism>
<feature type="non-terminal residue" evidence="13">
    <location>
        <position position="613"/>
    </location>
</feature>
<feature type="region of interest" description="Disordered" evidence="10">
    <location>
        <begin position="215"/>
        <end position="246"/>
    </location>
</feature>